<keyword evidence="1" id="KW-0732">Signal</keyword>
<protein>
    <recommendedName>
        <fullName evidence="4">Lipoprotein</fullName>
    </recommendedName>
</protein>
<reference evidence="2 3" key="1">
    <citation type="submission" date="2015-11" db="EMBL/GenBank/DDBJ databases">
        <title>Whole-Genome Sequence of Candidatus Oderbacter manganicum from the National Park Lower Oder Valley, Germany.</title>
        <authorList>
            <person name="Braun B."/>
            <person name="Liere K."/>
            <person name="Szewzyk U."/>
        </authorList>
    </citation>
    <scope>NUCLEOTIDE SEQUENCE [LARGE SCALE GENOMIC DNA]</scope>
    <source>
        <strain evidence="2 3">OTSz_A_272</strain>
    </source>
</reference>
<dbReference type="AlphaFoldDB" id="A0A1B1AL50"/>
<gene>
    <name evidence="2" type="ORF">ATE48_15785</name>
</gene>
<feature type="chain" id="PRO_5008518962" description="Lipoprotein" evidence="1">
    <location>
        <begin position="19"/>
        <end position="181"/>
    </location>
</feature>
<accession>A0A1B1AL50</accession>
<dbReference type="InParanoid" id="A0A1B1AL50"/>
<dbReference type="KEGG" id="cbot:ATE48_15785"/>
<dbReference type="EMBL" id="CP013244">
    <property type="protein sequence ID" value="ANP47274.1"/>
    <property type="molecule type" value="Genomic_DNA"/>
</dbReference>
<evidence type="ECO:0000313" key="3">
    <source>
        <dbReference type="Proteomes" id="UP000092498"/>
    </source>
</evidence>
<evidence type="ECO:0000313" key="2">
    <source>
        <dbReference type="EMBL" id="ANP47274.1"/>
    </source>
</evidence>
<evidence type="ECO:0000256" key="1">
    <source>
        <dbReference type="SAM" id="SignalP"/>
    </source>
</evidence>
<dbReference type="Proteomes" id="UP000092498">
    <property type="component" value="Chromosome"/>
</dbReference>
<name>A0A1B1AL50_9PROT</name>
<sequence>MQCAALAALFLTACAAKAPPTPAYVADDLSSWESFDATTRAYKISWAFEQADAAIVVGVIGDEFRGSFWTVFSVSDPSAASPSQGTLIVGDMGPTGPDISTRRVELCPTVTPQLATLTSLNIELTEDKQRRKAKLTIILTPEYVVVTPRGALHFEADKAPEAAARVAALLDAADVCMRDAD</sequence>
<feature type="signal peptide" evidence="1">
    <location>
        <begin position="1"/>
        <end position="18"/>
    </location>
</feature>
<proteinExistence type="predicted"/>
<keyword evidence="3" id="KW-1185">Reference proteome</keyword>
<evidence type="ECO:0008006" key="4">
    <source>
        <dbReference type="Google" id="ProtNLM"/>
    </source>
</evidence>
<organism evidence="2 3">
    <name type="scientific">Candidatus Viadribacter manganicus</name>
    <dbReference type="NCBI Taxonomy" id="1759059"/>
    <lineage>
        <taxon>Bacteria</taxon>
        <taxon>Pseudomonadati</taxon>
        <taxon>Pseudomonadota</taxon>
        <taxon>Alphaproteobacteria</taxon>
        <taxon>Hyphomonadales</taxon>
        <taxon>Hyphomonadaceae</taxon>
        <taxon>Candidatus Viadribacter</taxon>
    </lineage>
</organism>
<dbReference type="RefSeq" id="WP_066773131.1">
    <property type="nucleotide sequence ID" value="NZ_CP013244.1"/>
</dbReference>